<evidence type="ECO:0000313" key="1">
    <source>
        <dbReference type="EMBL" id="MDR9893089.1"/>
    </source>
</evidence>
<feature type="binding site" evidence="9">
    <location>
        <position position="178"/>
    </location>
    <ligand>
        <name>NADP(+)</name>
        <dbReference type="ChEBI" id="CHEBI:58349"/>
        <label>2</label>
    </ligand>
</feature>
<dbReference type="AlphaFoldDB" id="A0A861B9Z9"/>
<organism evidence="2">
    <name type="scientific">Aetokthonos hydrillicola Thurmond2011</name>
    <dbReference type="NCBI Taxonomy" id="2712845"/>
    <lineage>
        <taxon>Bacteria</taxon>
        <taxon>Bacillati</taxon>
        <taxon>Cyanobacteriota</taxon>
        <taxon>Cyanophyceae</taxon>
        <taxon>Nostocales</taxon>
        <taxon>Hapalosiphonaceae</taxon>
        <taxon>Aetokthonos</taxon>
    </lineage>
</organism>
<feature type="binding site" evidence="4 5">
    <location>
        <position position="53"/>
    </location>
    <ligand>
        <name>FAD</name>
        <dbReference type="ChEBI" id="CHEBI:57692"/>
    </ligand>
</feature>
<proteinExistence type="evidence at protein level"/>
<evidence type="ECO:0000313" key="3">
    <source>
        <dbReference type="Proteomes" id="UP000667802"/>
    </source>
</evidence>
<evidence type="ECO:0007829" key="8">
    <source>
        <dbReference type="PDB" id="8JZ5"/>
    </source>
</evidence>
<gene>
    <name evidence="2" type="primary">aetF</name>
    <name evidence="1" type="ORF">G7B40_000615</name>
</gene>
<keyword evidence="4 5" id="KW-0002">3D-structure</keyword>
<feature type="binding site" evidence="8">
    <location>
        <position position="255"/>
    </location>
    <ligand>
        <name>NADP(+)</name>
        <dbReference type="ChEBI" id="CHEBI:58349"/>
        <label>1</label>
    </ligand>
</feature>
<reference evidence="6 7" key="6">
    <citation type="journal article" date="2024" name="Int. J. Biol. Macromol.">
        <title>Structural and functional insights into the self-sufficient flavin-dependent halogenase.</title>
        <authorList>
            <person name="Dai L."/>
            <person name="Li H."/>
            <person name="Dai S."/>
            <person name="Zhang Q."/>
            <person name="Zheng H."/>
            <person name="Hu Y."/>
            <person name="Guo R.T."/>
            <person name="Chen C.C."/>
        </authorList>
    </citation>
    <scope>X-RAY CRYSTALLOGRAPHY (1.85 ANGSTROMS) IN COMPLEX WITH FAD AND NADP(+)</scope>
</reference>
<keyword evidence="4 5" id="KW-0547">Nucleotide-binding</keyword>
<dbReference type="GO" id="GO:0046872">
    <property type="term" value="F:metal ion binding"/>
    <property type="evidence" value="ECO:0007669"/>
    <property type="project" value="UniProtKB-KW"/>
</dbReference>
<protein>
    <submittedName>
        <fullName evidence="2">AetF</fullName>
    </submittedName>
    <submittedName>
        <fullName evidence="1">FAD/NAD(P)-binding protein</fullName>
    </submittedName>
</protein>
<dbReference type="PDB" id="8CJD">
    <property type="method" value="X-ray"/>
    <property type="resolution" value="1.70 A"/>
    <property type="chains" value="A/B=1-655"/>
</dbReference>
<dbReference type="SUPFAM" id="SSF51905">
    <property type="entry name" value="FAD/NAD(P)-binding domain"/>
    <property type="match status" value="1"/>
</dbReference>
<keyword evidence="4" id="KW-0106">Calcium</keyword>
<evidence type="ECO:0007829" key="4">
    <source>
        <dbReference type="PDB" id="8CJD"/>
    </source>
</evidence>
<keyword evidence="4" id="KW-0479">Metal-binding</keyword>
<reference evidence="2" key="2">
    <citation type="journal article" date="2021" name="Science, e1252229">
        <title>Hunting the eagle killer: A cyanobacterial neurotoxin causes vacuolar myelinopathy.</title>
        <authorList>
            <person name="Breinlinger S."/>
            <person name="Phillips T.J."/>
            <person name="Haram B.N."/>
            <person name="Mares J."/>
            <person name="Martinez Yerena J.A."/>
            <person name="Hrouzek P."/>
            <person name="Sobotka R."/>
            <person name="Henderson W.M."/>
            <person name="Schmieder P."/>
            <person name="Williams S.M."/>
            <person name="Lauderdale J.D."/>
            <person name="Wilde H.D."/>
            <person name="Gerrin W."/>
            <person name="Kust A."/>
            <person name="Washington J.W."/>
            <person name="Wagner C."/>
            <person name="Geier B."/>
            <person name="Liebeke M."/>
            <person name="Enke H."/>
            <person name="Niedermeyer T.H.J."/>
            <person name="Wilde S.B."/>
        </authorList>
    </citation>
    <scope>NUCLEOTIDE SEQUENCE</scope>
    <source>
        <strain evidence="2">Thurmond2011</strain>
    </source>
</reference>
<dbReference type="PDB" id="8CJE">
    <property type="method" value="X-ray"/>
    <property type="resolution" value="1.80 A"/>
    <property type="chains" value="A/B/C/D=1-655"/>
</dbReference>
<feature type="binding site" evidence="4 5">
    <location>
        <position position="38"/>
    </location>
    <ligand>
        <name>FAD</name>
        <dbReference type="ChEBI" id="CHEBI:57692"/>
    </ligand>
</feature>
<dbReference type="SMR" id="A0A861B9Z9"/>
<dbReference type="InterPro" id="IPR036188">
    <property type="entry name" value="FAD/NAD-bd_sf"/>
</dbReference>
<keyword evidence="4 5" id="KW-0274">FAD</keyword>
<feature type="binding site" evidence="8">
    <location>
        <position position="155"/>
    </location>
    <ligand>
        <name>NADP(+)</name>
        <dbReference type="ChEBI" id="CHEBI:58349"/>
        <label>1</label>
    </ligand>
</feature>
<keyword evidence="3" id="KW-1185">Reference proteome</keyword>
<dbReference type="PDB" id="8CJG">
    <property type="method" value="X-ray"/>
    <property type="resolution" value="2.30 A"/>
    <property type="chains" value="A/B=1-655"/>
</dbReference>
<feature type="binding site" evidence="4 5">
    <location>
        <position position="376"/>
    </location>
    <ligand>
        <name>FAD</name>
        <dbReference type="ChEBI" id="CHEBI:57692"/>
    </ligand>
</feature>
<feature type="binding site" evidence="4 5">
    <location>
        <position position="11"/>
    </location>
    <ligand>
        <name>FAD</name>
        <dbReference type="ChEBI" id="CHEBI:57692"/>
    </ligand>
</feature>
<evidence type="ECO:0007829" key="5">
    <source>
        <dbReference type="PDB" id="8CJE"/>
    </source>
</evidence>
<evidence type="ECO:0007829" key="7">
    <source>
        <dbReference type="PDB" id="8JZ3"/>
    </source>
</evidence>
<dbReference type="EMBL" id="MT225528">
    <property type="protein sequence ID" value="QNL15176.1"/>
    <property type="molecule type" value="Genomic_DNA"/>
</dbReference>
<accession>A0A861B9Z9</accession>
<dbReference type="PDB" id="8JZ5">
    <property type="method" value="X-ray"/>
    <property type="resolution" value="1.86 A"/>
    <property type="chains" value="A=1-668"/>
</dbReference>
<dbReference type="PDB" id="8CJF">
    <property type="method" value="X-ray"/>
    <property type="resolution" value="1.90 A"/>
    <property type="chains" value="A/B=1-655"/>
</dbReference>
<feature type="binding site" evidence="4 5">
    <location>
        <position position="12"/>
    </location>
    <ligand>
        <name>FAD</name>
        <dbReference type="ChEBI" id="CHEBI:57692"/>
    </ligand>
</feature>
<feature type="binding site" evidence="4 5">
    <location>
        <position position="52"/>
    </location>
    <ligand>
        <name>FAD</name>
        <dbReference type="ChEBI" id="CHEBI:57692"/>
    </ligand>
</feature>
<dbReference type="PDB" id="8JZ2">
    <property type="method" value="X-ray"/>
    <property type="resolution" value="1.85 A"/>
    <property type="chains" value="A=1-668"/>
</dbReference>
<dbReference type="PDB" id="8JZ6">
    <property type="method" value="X-ray"/>
    <property type="resolution" value="2.66 A"/>
    <property type="chains" value="A=1-668"/>
</dbReference>
<evidence type="ECO:0007829" key="6">
    <source>
        <dbReference type="PDB" id="8JZ2"/>
    </source>
</evidence>
<feature type="binding site" evidence="4 5">
    <location>
        <position position="132"/>
    </location>
    <ligand>
        <name>FAD</name>
        <dbReference type="ChEBI" id="CHEBI:57692"/>
    </ligand>
</feature>
<reference evidence="3" key="1">
    <citation type="journal article" date="2021" name="Science">
        <title>Hunting the eagle killer: A cyanobacterial neurotoxin causes vacuolar myelinopathy.</title>
        <authorList>
            <person name="Breinlinger S."/>
            <person name="Phillips T.J."/>
            <person name="Haram B.N."/>
            <person name="Mares J."/>
            <person name="Martinez Yerena J.A."/>
            <person name="Hrouzek P."/>
            <person name="Sobotka R."/>
            <person name="Henderson W.M."/>
            <person name="Schmieder P."/>
            <person name="Williams S.M."/>
            <person name="Lauderdale J.D."/>
            <person name="Wilde H.D."/>
            <person name="Gerrin W."/>
            <person name="Kust A."/>
            <person name="Washington J.W."/>
            <person name="Wagner C."/>
            <person name="Geier B."/>
            <person name="Liebeke M."/>
            <person name="Enke H."/>
            <person name="Niedermeyer T.H.J."/>
            <person name="Wilde S.B."/>
        </authorList>
    </citation>
    <scope>NUCLEOTIDE SEQUENCE [LARGE SCALE GENOMIC DNA]</scope>
    <source>
        <strain evidence="3">Thurmond2011</strain>
    </source>
</reference>
<reference evidence="1" key="3">
    <citation type="submission" date="2022-06" db="EMBL/GenBank/DDBJ databases">
        <title>More than just an Eagle Killer: The freshwater cyanobacterium Aetokthonos hydrillicola produces highly toxic dolastatin derivatives.</title>
        <authorList>
            <person name="Schwark M."/>
            <person name="Martinez Yerena J.A."/>
            <person name="Rohrborn K."/>
            <person name="Hrouzek P."/>
            <person name="Divoka P."/>
            <person name="Delawska K."/>
            <person name="Saha S."/>
            <person name="Wiley F."/>
            <person name="Enke H."/>
            <person name="Enke D."/>
            <person name="Wilde S.B."/>
            <person name="Vorreiter C."/>
            <person name="Sippl W."/>
            <person name="Sobotka R."/>
            <person name="Mares J."/>
            <person name="Niedermayer T.H.J."/>
        </authorList>
    </citation>
    <scope>NUCLEOTIDE SEQUENCE</scope>
    <source>
        <strain evidence="1">Thurmond2011</strain>
    </source>
</reference>
<feature type="binding site" evidence="4 5">
    <location>
        <position position="35"/>
    </location>
    <ligand>
        <name>FAD</name>
        <dbReference type="ChEBI" id="CHEBI:57692"/>
    </ligand>
</feature>
<feature type="binding site" evidence="4">
    <location>
        <position position="482"/>
    </location>
    <ligand>
        <name>Ca(2+)</name>
        <dbReference type="ChEBI" id="CHEBI:29108"/>
    </ligand>
</feature>
<feature type="binding site" evidence="8">
    <location>
        <position position="239"/>
    </location>
    <ligand>
        <name>NADP(+)</name>
        <dbReference type="ChEBI" id="CHEBI:58349"/>
        <label>1</label>
    </ligand>
</feature>
<feature type="binding site" evidence="9">
    <location>
        <position position="181"/>
    </location>
    <ligand>
        <name>NADP(+)</name>
        <dbReference type="ChEBI" id="CHEBI:58349"/>
        <label>2</label>
    </ligand>
</feature>
<evidence type="ECO:0000313" key="2">
    <source>
        <dbReference type="EMBL" id="QNL15176.1"/>
    </source>
</evidence>
<dbReference type="GO" id="GO:0000166">
    <property type="term" value="F:nucleotide binding"/>
    <property type="evidence" value="ECO:0007669"/>
    <property type="project" value="UniProtKB-KW"/>
</dbReference>
<feature type="binding site" evidence="8">
    <location>
        <position position="181"/>
    </location>
    <ligand>
        <name>NADP(+)</name>
        <dbReference type="ChEBI" id="CHEBI:58349"/>
        <label>1</label>
    </ligand>
</feature>
<feature type="binding site" evidence="9">
    <location>
        <position position="239"/>
    </location>
    <ligand>
        <name>NADP(+)</name>
        <dbReference type="ChEBI" id="CHEBI:58349"/>
        <label>2</label>
    </ligand>
</feature>
<keyword evidence="4 5" id="KW-0285">Flavoprotein</keyword>
<feature type="binding site" evidence="4 5">
    <location>
        <position position="99"/>
    </location>
    <ligand>
        <name>FAD</name>
        <dbReference type="ChEBI" id="CHEBI:57692"/>
    </ligand>
</feature>
<feature type="binding site" evidence="4">
    <location>
        <position position="481"/>
    </location>
    <ligand>
        <name>Ca(2+)</name>
        <dbReference type="ChEBI" id="CHEBI:29108"/>
    </ligand>
</feature>
<feature type="binding site" evidence="9">
    <location>
        <position position="424"/>
    </location>
    <ligand>
        <name>NADP(+)</name>
        <dbReference type="ChEBI" id="CHEBI:58349"/>
        <label>2</label>
    </ligand>
</feature>
<feature type="binding site" evidence="9">
    <location>
        <position position="159"/>
    </location>
    <ligand>
        <name>NADP(+)</name>
        <dbReference type="ChEBI" id="CHEBI:58349"/>
        <label>2</label>
    </ligand>
</feature>
<feature type="binding site" evidence="8">
    <location>
        <position position="132"/>
    </location>
    <ligand>
        <name>NADP(+)</name>
        <dbReference type="ChEBI" id="CHEBI:58349"/>
        <label>1</label>
    </ligand>
</feature>
<reference evidence="4 5" key="4">
    <citation type="journal article" date="2023" name="Acta Crystallogr. D Struct. Biol.">
        <title>Structural basis of regioselective tryptophan dibromination by the single-component flavin-dependent halogenase AetF.</title>
        <authorList>
            <person name="Gafe S."/>
            <person name="Niemann H.H."/>
        </authorList>
    </citation>
    <scope>X-RAY CRYSTALLOGRAPHY (1.70 ANGSTROMS) OF 1-655 IN COMPLEX WITH CA(2+) AND FAD</scope>
</reference>
<feature type="binding site" evidence="8">
    <location>
        <position position="424"/>
    </location>
    <ligand>
        <name>NADP(+)</name>
        <dbReference type="ChEBI" id="CHEBI:58349"/>
        <label>1</label>
    </ligand>
</feature>
<dbReference type="PDB" id="8JZ3">
    <property type="method" value="X-ray"/>
    <property type="resolution" value="2.20 A"/>
    <property type="chains" value="A=1-668"/>
</dbReference>
<feature type="binding site" evidence="4 5">
    <location>
        <position position="332"/>
    </location>
    <ligand>
        <name>FAD</name>
        <dbReference type="ChEBI" id="CHEBI:57692"/>
    </ligand>
</feature>
<dbReference type="EMBL" id="JAALHA020000001">
    <property type="protein sequence ID" value="MDR9893089.1"/>
    <property type="molecule type" value="Genomic_DNA"/>
</dbReference>
<sequence>MLEVCIIGFGFSAIPLVRELARTQTEFQIISAESGSVWDRLSESGRLDFSLVSSFQTSFYSFDLVRDYEKDYYPTAKQFYEMHERWRSVYEEKIIRDFVTKIENFKDYSLISTRSGKTYEAKHVVLATGFDRLMNTFLSNFDNHVSNKTFVFDTMGDSANLLIAKLIPNNNKIILRTNGFTALDQEVQVLGKPFTLDQLESPNFRYVSSELYDRLMMSPVYPRTVNPAVSYNQFPLIRRDFSWVDSKSSPPNGLIAIKYWPIDQYYYHFNDDLENYISKGYLLNDIAMWLHTGKVILVPSDTPINFDKKTITYAGIERSFHQYVKGDAEQPRLPTILINGETPFEYLYRDTFMGVIPQRLNNIYFLGYTRPFTGGLANITEMQSLFIHKLITQPQFHQKIHQNLSKRITAYNQHYYGAAKPRKHDHTVPFGFYTEDIARLIGIHYQPNECRSVRDLLFYYAFPNNAFKYRLKGEYAVDGVDELIQKVNDKHDHYAQVFVQALSIRNMNSDEAAEWDHSARRFSFNDMRHKEGYRAFLDTYLKAYRQVENISVDDTVVDEEWNFMVKEACQVRDKVAPNIEEKTHYSKDEDVNKGIRLILSILDSDISSLPDSNGSRGSGNLKEGDRLCKFEAQSIEFIRRLLQPKNYELLFIRESTVSPGSHRHGETA</sequence>
<dbReference type="RefSeq" id="WP_208344498.1">
    <property type="nucleotide sequence ID" value="NZ_CAWQFN010000508.1"/>
</dbReference>
<feature type="binding site" evidence="8">
    <location>
        <position position="370"/>
    </location>
    <ligand>
        <name>NADP(+)</name>
        <dbReference type="ChEBI" id="CHEBI:58349"/>
        <label>1</label>
    </ligand>
</feature>
<feature type="binding site" evidence="9">
    <location>
        <position position="155"/>
    </location>
    <ligand>
        <name>NADP(+)</name>
        <dbReference type="ChEBI" id="CHEBI:58349"/>
        <label>2</label>
    </ligand>
</feature>
<reference evidence="9" key="5">
    <citation type="submission" date="2023-07" db="PDB data bank">
        <title>Crystal structure of AetF in complex with FAD and NADP+ at 2.66 angstrom.</title>
        <authorList>
            <person name="Li H."/>
            <person name="Dai L."/>
            <person name="Chen C.-C."/>
            <person name="Guo R.-T."/>
        </authorList>
    </citation>
    <scope>X-RAY CRYSTALLOGRAPHY (2.66 ANGSTROMS) IN COMPLEX WITH FAD AND NADP(+)</scope>
</reference>
<feature type="binding site" evidence="9">
    <location>
        <position position="158"/>
    </location>
    <ligand>
        <name>NADP(+)</name>
        <dbReference type="ChEBI" id="CHEBI:58349"/>
        <label>2</label>
    </ligand>
</feature>
<evidence type="ECO:0007829" key="9">
    <source>
        <dbReference type="PDB" id="8JZ6"/>
    </source>
</evidence>
<dbReference type="PDB" id="8JZ4">
    <property type="method" value="X-ray"/>
    <property type="resolution" value="2.08 A"/>
    <property type="chains" value="A=1-668"/>
</dbReference>
<name>A0A861B9Z9_9CYAN</name>
<dbReference type="Proteomes" id="UP000667802">
    <property type="component" value="Unassembled WGS sequence"/>
</dbReference>
<feature type="binding site" evidence="8">
    <location>
        <position position="158"/>
    </location>
    <ligand>
        <name>NADP(+)</name>
        <dbReference type="ChEBI" id="CHEBI:58349"/>
        <label>1</label>
    </ligand>
</feature>
<dbReference type="Gene3D" id="3.50.50.60">
    <property type="entry name" value="FAD/NAD(P)-binding domain"/>
    <property type="match status" value="1"/>
</dbReference>